<keyword evidence="1" id="KW-0175">Coiled coil</keyword>
<dbReference type="Proteomes" id="UP001148838">
    <property type="component" value="Unassembled WGS sequence"/>
</dbReference>
<dbReference type="PANTHER" id="PTHR31432">
    <property type="entry name" value="INTRAFLAGELLAR TRANSPORT PROTEIN 74 HOMOLOG"/>
    <property type="match status" value="1"/>
</dbReference>
<gene>
    <name evidence="3" type="ORF">ANN_10583</name>
</gene>
<feature type="region of interest" description="Disordered" evidence="2">
    <location>
        <begin position="1"/>
        <end position="53"/>
    </location>
</feature>
<evidence type="ECO:0000313" key="4">
    <source>
        <dbReference type="Proteomes" id="UP001148838"/>
    </source>
</evidence>
<feature type="compositionally biased region" description="Basic and acidic residues" evidence="2">
    <location>
        <begin position="38"/>
        <end position="51"/>
    </location>
</feature>
<name>A0ABQ8TS72_PERAM</name>
<proteinExistence type="predicted"/>
<dbReference type="EMBL" id="JAJSOF020000005">
    <property type="protein sequence ID" value="KAJ4448565.1"/>
    <property type="molecule type" value="Genomic_DNA"/>
</dbReference>
<feature type="coiled-coil region" evidence="1">
    <location>
        <begin position="574"/>
        <end position="636"/>
    </location>
</feature>
<evidence type="ECO:0000256" key="1">
    <source>
        <dbReference type="SAM" id="Coils"/>
    </source>
</evidence>
<organism evidence="3 4">
    <name type="scientific">Periplaneta americana</name>
    <name type="common">American cockroach</name>
    <name type="synonym">Blatta americana</name>
    <dbReference type="NCBI Taxonomy" id="6978"/>
    <lineage>
        <taxon>Eukaryota</taxon>
        <taxon>Metazoa</taxon>
        <taxon>Ecdysozoa</taxon>
        <taxon>Arthropoda</taxon>
        <taxon>Hexapoda</taxon>
        <taxon>Insecta</taxon>
        <taxon>Pterygota</taxon>
        <taxon>Neoptera</taxon>
        <taxon>Polyneoptera</taxon>
        <taxon>Dictyoptera</taxon>
        <taxon>Blattodea</taxon>
        <taxon>Blattoidea</taxon>
        <taxon>Blattidae</taxon>
        <taxon>Blattinae</taxon>
        <taxon>Periplaneta</taxon>
    </lineage>
</organism>
<reference evidence="3 4" key="1">
    <citation type="journal article" date="2022" name="Allergy">
        <title>Genome assembly and annotation of Periplaneta americana reveal a comprehensive cockroach allergen profile.</title>
        <authorList>
            <person name="Wang L."/>
            <person name="Xiong Q."/>
            <person name="Saelim N."/>
            <person name="Wang L."/>
            <person name="Nong W."/>
            <person name="Wan A.T."/>
            <person name="Shi M."/>
            <person name="Liu X."/>
            <person name="Cao Q."/>
            <person name="Hui J.H.L."/>
            <person name="Sookrung N."/>
            <person name="Leung T.F."/>
            <person name="Tungtrongchitr A."/>
            <person name="Tsui S.K.W."/>
        </authorList>
    </citation>
    <scope>NUCLEOTIDE SEQUENCE [LARGE SCALE GENOMIC DNA]</scope>
    <source>
        <strain evidence="3">PWHHKU_190912</strain>
    </source>
</reference>
<evidence type="ECO:0000313" key="3">
    <source>
        <dbReference type="EMBL" id="KAJ4448565.1"/>
    </source>
</evidence>
<protein>
    <submittedName>
        <fullName evidence="3">Uncharacterized protein</fullName>
    </submittedName>
</protein>
<accession>A0ABQ8TS72</accession>
<feature type="region of interest" description="Disordered" evidence="2">
    <location>
        <begin position="432"/>
        <end position="456"/>
    </location>
</feature>
<comment type="caution">
    <text evidence="3">The sequence shown here is derived from an EMBL/GenBank/DDBJ whole genome shotgun (WGS) entry which is preliminary data.</text>
</comment>
<feature type="coiled-coil region" evidence="1">
    <location>
        <begin position="666"/>
        <end position="711"/>
    </location>
</feature>
<dbReference type="PANTHER" id="PTHR31432:SF0">
    <property type="entry name" value="INTRAFLAGELLAR TRANSPORT PROTEIN 74 HOMOLOG"/>
    <property type="match status" value="1"/>
</dbReference>
<evidence type="ECO:0000256" key="2">
    <source>
        <dbReference type="SAM" id="MobiDB-lite"/>
    </source>
</evidence>
<dbReference type="InterPro" id="IPR029602">
    <property type="entry name" value="IFT74"/>
</dbReference>
<keyword evidence="4" id="KW-1185">Reference proteome</keyword>
<feature type="compositionally biased region" description="Basic and acidic residues" evidence="2">
    <location>
        <begin position="433"/>
        <end position="456"/>
    </location>
</feature>
<feature type="coiled-coil region" evidence="1">
    <location>
        <begin position="256"/>
        <end position="307"/>
    </location>
</feature>
<feature type="compositionally biased region" description="Basic and acidic residues" evidence="2">
    <location>
        <begin position="1"/>
        <end position="27"/>
    </location>
</feature>
<sequence>MELERPVTRGQQERPITRWRREDRPMTKDSVANNYSDIAEHPKNRGEERPVSRRGMLSRQVLYGCETWTLTLREEQRLRVFENKVLRKIFGAKRDEVTGEWRKLHNTELHVLYSSPDIIRNIKSRRLRWAGHVARMGESRNAYRSPVMEERPYTQQNSMRPMTASRNVAMRPPSATAFAARNVAAPGTASRLATAMLQQPVNRISTAMSLTGAQVSVVDRPITQQGLSGLRTGTRGPQMRQVQDKRYFEGLLQMKIRDLSQEITRLSREIDSQSREQSTFLVYDKRVKEMAAELTELQGQLADYNLVVDKVNTDTERSDVDAECSELKVQNDQTMTQLEHLFSQRQQREAQINQLEKEIEQEQHMTDNLLAAMSPPLREHYRELQQGNNQLQQQMETLQQELDALTNKKTDLDDQLSLSQVKQETVRLHHKLKEAEEKRESLLEEEKTRSTPAQEREQLLQQVKDDNAEMATMERQIGEIHDLIRKKRDELDQIEQDLDESQSERHQKYRELRRREETMEQFLSTFDESRDQEMARITELESSIVTALQQMSRNLAHSGHLPSVDDFATMKDNLAFKEGELEKSRKTVEGLSKEQQQLQQNLQKVEALEEKIKVEMETLRKRMDNMQSEMGTLSDLDSLRDHAQEKRTMLDEESKVLVQLKGPAQLALLEAEMKHENLQKRLNENETYAQLSNLERKLAQLEQNNFAIQEFIASKKSETDYEPLKEKVYKLTQDYNTTVKENIRKGGMV</sequence>